<evidence type="ECO:0000313" key="17">
    <source>
        <dbReference type="EMBL" id="TVY86533.1"/>
    </source>
</evidence>
<dbReference type="InterPro" id="IPR001214">
    <property type="entry name" value="SET_dom"/>
</dbReference>
<name>A0A559M0Q8_9HELO</name>
<dbReference type="GO" id="GO:0140943">
    <property type="term" value="F:histone H4K20 trimethyltransferase activity"/>
    <property type="evidence" value="ECO:0007669"/>
    <property type="project" value="UniProtKB-EC"/>
</dbReference>
<evidence type="ECO:0000256" key="12">
    <source>
        <dbReference type="ARBA" id="ARBA00024057"/>
    </source>
</evidence>
<dbReference type="AlphaFoldDB" id="A0A559M0Q8"/>
<dbReference type="InterPro" id="IPR041938">
    <property type="entry name" value="Hist-Lys_N-MTase_N"/>
</dbReference>
<comment type="caution">
    <text evidence="17">The sequence shown here is derived from an EMBL/GenBank/DDBJ whole genome shotgun (WGS) entry which is preliminary data.</text>
</comment>
<dbReference type="PROSITE" id="PS50280">
    <property type="entry name" value="SET"/>
    <property type="match status" value="1"/>
</dbReference>
<evidence type="ECO:0000256" key="11">
    <source>
        <dbReference type="ARBA" id="ARBA00023242"/>
    </source>
</evidence>
<feature type="compositionally biased region" description="Polar residues" evidence="15">
    <location>
        <begin position="344"/>
        <end position="367"/>
    </location>
</feature>
<feature type="compositionally biased region" description="Polar residues" evidence="15">
    <location>
        <begin position="319"/>
        <end position="330"/>
    </location>
</feature>
<accession>A0A559M0Q8</accession>
<dbReference type="InterPro" id="IPR039977">
    <property type="entry name" value="Suv4-20/Set9"/>
</dbReference>
<feature type="region of interest" description="Disordered" evidence="15">
    <location>
        <begin position="565"/>
        <end position="615"/>
    </location>
</feature>
<evidence type="ECO:0000256" key="15">
    <source>
        <dbReference type="SAM" id="MobiDB-lite"/>
    </source>
</evidence>
<feature type="compositionally biased region" description="Low complexity" evidence="15">
    <location>
        <begin position="463"/>
        <end position="485"/>
    </location>
</feature>
<dbReference type="Gene3D" id="1.10.10.1700">
    <property type="entry name" value="Histone-lysine N-methyltransferase"/>
    <property type="match status" value="1"/>
</dbReference>
<evidence type="ECO:0000256" key="7">
    <source>
        <dbReference type="ARBA" id="ARBA00022603"/>
    </source>
</evidence>
<sequence length="744" mass="83217">MPKPVPQKKERLTLAQLAAYDDILTDALVDHCEDLVGIALMSGTKVYFWTSIRKNKNAYHSSRGIREEDVTSILQKSVIVQKDTAKAEGELLALPGLKKFVESLKTEKEKDDFRRHLKKYVAIYLPDCPFEVATTNRYTVVTHEAAVTARRYIKKGEVVKYLCGIQVIMTEEEEEHIKSSRRDFSIVVSSRNKSASLFLGPARFANHDCGANAKLMTTGSAGMEIIAVTDIEIGDEITVSYGTFFDFDARQYLTLLPGENYFGEDNCECLCQTCEDQCQNGWTPTEDDENKPVPTLSIEDSSGDGQGYSFRRRRRLDSADNSSRDQSNTPDIDIRPLVLKRTPRSLSRMKNPNSPLGRSQSRESSISPLKRKREANLSPLKQTVEVHISGKDSNAAKSMSREHSLSSRKRKRESESIEQDSSFVTLMEMAQSNLNAKTPPPPPAKRGRPGKPVKVEESNLSFSAAIADTPASSSSTSRHSSVSTTDEQAGTDATSVDEDTIVVESVITAVIPKARKPRGRKQPGPLEQSKSGETILVGNTTTLRHPALEDEGSPLSDLESQMFEDVDLETTPRNLTRASKKKNTAESSQHSEYGSPATKKRKRRASTPIMDKDHAPPVRIPGDYVLTTALLAHPTSAWINCKICEEPFVQEDAYFTRSSCPRCERHSKLYGYMWPKTDKEGRNDTEERVLDHRTVHRFIKPAEERIARKRNRSITGSRAVTREVSEAVVEEEKPKRGRKGRFTL</sequence>
<evidence type="ECO:0000259" key="16">
    <source>
        <dbReference type="PROSITE" id="PS50280"/>
    </source>
</evidence>
<feature type="region of interest" description="Disordered" evidence="15">
    <location>
        <begin position="513"/>
        <end position="536"/>
    </location>
</feature>
<protein>
    <recommendedName>
        <fullName evidence="5">Histone-lysine N-methyltransferase SET9</fullName>
        <ecNumber evidence="12">2.1.1.372</ecNumber>
    </recommendedName>
    <alternativeName>
        <fullName evidence="4">Histone-lysine N-methyltransferase set9</fullName>
    </alternativeName>
    <alternativeName>
        <fullName evidence="13">SET domain protein 9</fullName>
    </alternativeName>
</protein>
<dbReference type="CDD" id="cd10524">
    <property type="entry name" value="SET_Suv4-20-like"/>
    <property type="match status" value="1"/>
</dbReference>
<evidence type="ECO:0000256" key="10">
    <source>
        <dbReference type="ARBA" id="ARBA00022853"/>
    </source>
</evidence>
<evidence type="ECO:0000256" key="5">
    <source>
        <dbReference type="ARBA" id="ARBA00015413"/>
    </source>
</evidence>
<feature type="region of interest" description="Disordered" evidence="15">
    <location>
        <begin position="283"/>
        <end position="497"/>
    </location>
</feature>
<dbReference type="PANTHER" id="PTHR12977:SF4">
    <property type="entry name" value="HISTONE-LYSINE N-METHYLTRANSFERASE KMT5B"/>
    <property type="match status" value="1"/>
</dbReference>
<dbReference type="EC" id="2.1.1.372" evidence="12"/>
<dbReference type="GO" id="GO:0005694">
    <property type="term" value="C:chromosome"/>
    <property type="evidence" value="ECO:0007669"/>
    <property type="project" value="UniProtKB-SubCell"/>
</dbReference>
<dbReference type="EMBL" id="QGML01003411">
    <property type="protein sequence ID" value="TVY86533.1"/>
    <property type="molecule type" value="Genomic_DNA"/>
</dbReference>
<comment type="function">
    <text evidence="1">Histone methyltransferase that trimethylates 'Lys-20' of histone H4 to form H4K20me3.</text>
</comment>
<evidence type="ECO:0000256" key="1">
    <source>
        <dbReference type="ARBA" id="ARBA00001984"/>
    </source>
</evidence>
<dbReference type="SUPFAM" id="SSF82199">
    <property type="entry name" value="SET domain"/>
    <property type="match status" value="1"/>
</dbReference>
<keyword evidence="10" id="KW-0156">Chromatin regulator</keyword>
<evidence type="ECO:0000256" key="8">
    <source>
        <dbReference type="ARBA" id="ARBA00022679"/>
    </source>
</evidence>
<gene>
    <name evidence="17" type="primary">hlm-1</name>
    <name evidence="17" type="ORF">LAWI1_G007344</name>
</gene>
<proteinExistence type="predicted"/>
<feature type="region of interest" description="Disordered" evidence="15">
    <location>
        <begin position="714"/>
        <end position="744"/>
    </location>
</feature>
<evidence type="ECO:0000256" key="3">
    <source>
        <dbReference type="ARBA" id="ARBA00004286"/>
    </source>
</evidence>
<dbReference type="PROSITE" id="PS51567">
    <property type="entry name" value="SAM_MT43_SUVAR420_1"/>
    <property type="match status" value="1"/>
</dbReference>
<evidence type="ECO:0000256" key="2">
    <source>
        <dbReference type="ARBA" id="ARBA00004123"/>
    </source>
</evidence>
<reference evidence="17 18" key="1">
    <citation type="submission" date="2018-05" db="EMBL/GenBank/DDBJ databases">
        <title>Genome sequencing and assembly of the regulated plant pathogen Lachnellula willkommii and related sister species for the development of diagnostic species identification markers.</title>
        <authorList>
            <person name="Giroux E."/>
            <person name="Bilodeau G."/>
        </authorList>
    </citation>
    <scope>NUCLEOTIDE SEQUENCE [LARGE SCALE GENOMIC DNA]</scope>
    <source>
        <strain evidence="17 18">CBS 172.35</strain>
    </source>
</reference>
<dbReference type="Pfam" id="PF00856">
    <property type="entry name" value="SET"/>
    <property type="match status" value="1"/>
</dbReference>
<dbReference type="InterPro" id="IPR046341">
    <property type="entry name" value="SET_dom_sf"/>
</dbReference>
<dbReference type="GO" id="GO:0005634">
    <property type="term" value="C:nucleus"/>
    <property type="evidence" value="ECO:0007669"/>
    <property type="project" value="UniProtKB-SubCell"/>
</dbReference>
<feature type="compositionally biased region" description="Basic residues" evidence="15">
    <location>
        <begin position="735"/>
        <end position="744"/>
    </location>
</feature>
<comment type="subcellular location">
    <subcellularLocation>
        <location evidence="3">Chromosome</location>
    </subcellularLocation>
    <subcellularLocation>
        <location evidence="2">Nucleus</location>
    </subcellularLocation>
</comment>
<keyword evidence="7 17" id="KW-0489">Methyltransferase</keyword>
<dbReference type="PANTHER" id="PTHR12977">
    <property type="entry name" value="SUPPRESSOR OF VARIEGATION 4-20-RELATED"/>
    <property type="match status" value="1"/>
</dbReference>
<dbReference type="Gene3D" id="2.170.270.10">
    <property type="entry name" value="SET domain"/>
    <property type="match status" value="1"/>
</dbReference>
<keyword evidence="8 17" id="KW-0808">Transferase</keyword>
<dbReference type="GO" id="GO:0032259">
    <property type="term" value="P:methylation"/>
    <property type="evidence" value="ECO:0007669"/>
    <property type="project" value="UniProtKB-KW"/>
</dbReference>
<organism evidence="17 18">
    <name type="scientific">Lachnellula willkommii</name>
    <dbReference type="NCBI Taxonomy" id="215461"/>
    <lineage>
        <taxon>Eukaryota</taxon>
        <taxon>Fungi</taxon>
        <taxon>Dikarya</taxon>
        <taxon>Ascomycota</taxon>
        <taxon>Pezizomycotina</taxon>
        <taxon>Leotiomycetes</taxon>
        <taxon>Helotiales</taxon>
        <taxon>Lachnaceae</taxon>
        <taxon>Lachnellula</taxon>
    </lineage>
</organism>
<evidence type="ECO:0000256" key="13">
    <source>
        <dbReference type="ARBA" id="ARBA00030653"/>
    </source>
</evidence>
<dbReference type="InterPro" id="IPR025783">
    <property type="entry name" value="Set9_fungi"/>
</dbReference>
<evidence type="ECO:0000313" key="18">
    <source>
        <dbReference type="Proteomes" id="UP000315522"/>
    </source>
</evidence>
<comment type="catalytic activity">
    <reaction evidence="14">
        <text>L-lysyl(20)-[histone H4] + 3 S-adenosyl-L-methionine = N(6),N(6),N(6)-trimethyl-L-lysyl(20)-[histone H4] + 3 S-adenosyl-L-homocysteine + 3 H(+)</text>
        <dbReference type="Rhea" id="RHEA:64456"/>
        <dbReference type="Rhea" id="RHEA-COMP:15554"/>
        <dbReference type="Rhea" id="RHEA-COMP:15998"/>
        <dbReference type="ChEBI" id="CHEBI:15378"/>
        <dbReference type="ChEBI" id="CHEBI:29969"/>
        <dbReference type="ChEBI" id="CHEBI:57856"/>
        <dbReference type="ChEBI" id="CHEBI:59789"/>
        <dbReference type="ChEBI" id="CHEBI:61961"/>
        <dbReference type="EC" id="2.1.1.372"/>
    </reaction>
</comment>
<feature type="domain" description="SET" evidence="16">
    <location>
        <begin position="128"/>
        <end position="242"/>
    </location>
</feature>
<keyword evidence="18" id="KW-1185">Reference proteome</keyword>
<evidence type="ECO:0000256" key="9">
    <source>
        <dbReference type="ARBA" id="ARBA00022691"/>
    </source>
</evidence>
<dbReference type="SMART" id="SM00317">
    <property type="entry name" value="SET"/>
    <property type="match status" value="1"/>
</dbReference>
<dbReference type="Proteomes" id="UP000315522">
    <property type="component" value="Unassembled WGS sequence"/>
</dbReference>
<keyword evidence="9" id="KW-0949">S-adenosyl-L-methionine</keyword>
<feature type="compositionally biased region" description="Basic and acidic residues" evidence="15">
    <location>
        <begin position="720"/>
        <end position="734"/>
    </location>
</feature>
<feature type="compositionally biased region" description="Polar residues" evidence="15">
    <location>
        <begin position="419"/>
        <end position="436"/>
    </location>
</feature>
<keyword evidence="11" id="KW-0539">Nucleus</keyword>
<evidence type="ECO:0000256" key="14">
    <source>
        <dbReference type="ARBA" id="ARBA00048081"/>
    </source>
</evidence>
<keyword evidence="6" id="KW-0158">Chromosome</keyword>
<evidence type="ECO:0000256" key="4">
    <source>
        <dbReference type="ARBA" id="ARBA00014232"/>
    </source>
</evidence>
<evidence type="ECO:0000256" key="6">
    <source>
        <dbReference type="ARBA" id="ARBA00022454"/>
    </source>
</evidence>